<evidence type="ECO:0000313" key="6">
    <source>
        <dbReference type="Proteomes" id="UP000248330"/>
    </source>
</evidence>
<dbReference type="PANTHER" id="PTHR46796:SF7">
    <property type="entry name" value="ARAC FAMILY TRANSCRIPTIONAL REGULATOR"/>
    <property type="match status" value="1"/>
</dbReference>
<keyword evidence="2" id="KW-0238">DNA-binding</keyword>
<dbReference type="InterPro" id="IPR032783">
    <property type="entry name" value="AraC_lig"/>
</dbReference>
<evidence type="ECO:0000256" key="1">
    <source>
        <dbReference type="ARBA" id="ARBA00023015"/>
    </source>
</evidence>
<keyword evidence="6" id="KW-1185">Reference proteome</keyword>
<dbReference type="Pfam" id="PF12833">
    <property type="entry name" value="HTH_18"/>
    <property type="match status" value="1"/>
</dbReference>
<feature type="domain" description="HTH araC/xylS-type" evidence="4">
    <location>
        <begin position="190"/>
        <end position="288"/>
    </location>
</feature>
<keyword evidence="3" id="KW-0804">Transcription</keyword>
<dbReference type="EMBL" id="QICN01000014">
    <property type="protein sequence ID" value="PXV63996.1"/>
    <property type="molecule type" value="Genomic_DNA"/>
</dbReference>
<dbReference type="GO" id="GO:0003700">
    <property type="term" value="F:DNA-binding transcription factor activity"/>
    <property type="evidence" value="ECO:0007669"/>
    <property type="project" value="InterPro"/>
</dbReference>
<keyword evidence="1" id="KW-0805">Transcription regulation</keyword>
<organism evidence="5 6">
    <name type="scientific">Sinimarinibacterium flocculans</name>
    <dbReference type="NCBI Taxonomy" id="985250"/>
    <lineage>
        <taxon>Bacteria</taxon>
        <taxon>Pseudomonadati</taxon>
        <taxon>Pseudomonadota</taxon>
        <taxon>Gammaproteobacteria</taxon>
        <taxon>Nevskiales</taxon>
        <taxon>Nevskiaceae</taxon>
        <taxon>Sinimarinibacterium</taxon>
    </lineage>
</organism>
<dbReference type="GO" id="GO:0043565">
    <property type="term" value="F:sequence-specific DNA binding"/>
    <property type="evidence" value="ECO:0007669"/>
    <property type="project" value="InterPro"/>
</dbReference>
<gene>
    <name evidence="5" type="ORF">C8D93_11460</name>
</gene>
<dbReference type="Gene3D" id="1.10.10.60">
    <property type="entry name" value="Homeodomain-like"/>
    <property type="match status" value="1"/>
</dbReference>
<dbReference type="Proteomes" id="UP000248330">
    <property type="component" value="Unassembled WGS sequence"/>
</dbReference>
<dbReference type="InterPro" id="IPR018060">
    <property type="entry name" value="HTH_AraC"/>
</dbReference>
<dbReference type="SMART" id="SM00342">
    <property type="entry name" value="HTH_ARAC"/>
    <property type="match status" value="1"/>
</dbReference>
<proteinExistence type="predicted"/>
<dbReference type="InterPro" id="IPR050204">
    <property type="entry name" value="AraC_XylS_family_regulators"/>
</dbReference>
<comment type="caution">
    <text evidence="5">The sequence shown here is derived from an EMBL/GenBank/DDBJ whole genome shotgun (WGS) entry which is preliminary data.</text>
</comment>
<protein>
    <submittedName>
        <fullName evidence="5">AraC family transcriptional regulator</fullName>
    </submittedName>
</protein>
<evidence type="ECO:0000259" key="4">
    <source>
        <dbReference type="PROSITE" id="PS01124"/>
    </source>
</evidence>
<evidence type="ECO:0000256" key="3">
    <source>
        <dbReference type="ARBA" id="ARBA00023163"/>
    </source>
</evidence>
<dbReference type="InterPro" id="IPR037923">
    <property type="entry name" value="HTH-like"/>
</dbReference>
<name>A0A318E079_9GAMM</name>
<dbReference type="PANTHER" id="PTHR46796">
    <property type="entry name" value="HTH-TYPE TRANSCRIPTIONAL ACTIVATOR RHAS-RELATED"/>
    <property type="match status" value="1"/>
</dbReference>
<dbReference type="AlphaFoldDB" id="A0A318E079"/>
<evidence type="ECO:0000313" key="5">
    <source>
        <dbReference type="EMBL" id="PXV63996.1"/>
    </source>
</evidence>
<dbReference type="PROSITE" id="PS01124">
    <property type="entry name" value="HTH_ARAC_FAMILY_2"/>
    <property type="match status" value="1"/>
</dbReference>
<reference evidence="5 6" key="1">
    <citation type="submission" date="2018-04" db="EMBL/GenBank/DDBJ databases">
        <title>Genomic Encyclopedia of Type Strains, Phase IV (KMG-IV): sequencing the most valuable type-strain genomes for metagenomic binning, comparative biology and taxonomic classification.</title>
        <authorList>
            <person name="Goeker M."/>
        </authorList>
    </citation>
    <scope>NUCLEOTIDE SEQUENCE [LARGE SCALE GENOMIC DNA]</scope>
    <source>
        <strain evidence="5 6">DSM 104150</strain>
    </source>
</reference>
<dbReference type="InterPro" id="IPR009057">
    <property type="entry name" value="Homeodomain-like_sf"/>
</dbReference>
<accession>A0A318E079</accession>
<evidence type="ECO:0000256" key="2">
    <source>
        <dbReference type="ARBA" id="ARBA00023125"/>
    </source>
</evidence>
<dbReference type="RefSeq" id="WP_170124123.1">
    <property type="nucleotide sequence ID" value="NZ_CAKZQT010000026.1"/>
</dbReference>
<dbReference type="SUPFAM" id="SSF51215">
    <property type="entry name" value="Regulatory protein AraC"/>
    <property type="match status" value="1"/>
</dbReference>
<dbReference type="SUPFAM" id="SSF46689">
    <property type="entry name" value="Homeodomain-like"/>
    <property type="match status" value="2"/>
</dbReference>
<sequence>MTEPLREDVLASVLAAHSLRVSIVAVPEFCGSWFEDEPRSATHGSFHLIDRGRCWVHSPALEQPVALQQGDLILLPRGSPHTLASDPSQGDEASSFSTLICGEFEYAGRGRDPVLAALPDAVVVRAEHGGEAFRDLARVLSYTAHHSLPGQRVVLDKLAESLFVMVFCIHAAQAREPRGLLAALAHPRLARALAAMHAEPGRAWRVDQLAGVAAMSRTSFAQAFTDCLGISPMQYLTDWRIAEAQRLLADPQLSVASVADQLGYQSEAAFRRTFKRITGIGPGALRRRATS</sequence>
<dbReference type="Pfam" id="PF12852">
    <property type="entry name" value="Cupin_6"/>
    <property type="match status" value="1"/>
</dbReference>